<sequence>MSQPAESTTAGIALALAARRGAGSVKWAGAGTEFVFYEATLGGNREGYRIPRSVEFNTANNRGVTARSLQDQEMALARWAADNGIPTAGIVDMVEQNGSPVLILEVVDDDGSELSSATLGSVVAAMHRRPCPDITLVAQDGVPLAARLLHRLEERYGELRKRHILPALPDAAVLLATLVSNTSAPRLTHLDLRRQNVRVQNGEPTSIFDWSNALVAPPELELARLEEYSVIEENGINFSAFLDGYAQGGGSIDVGSASWPLLRLDAAVMLAVVFDSVAPNAGLRDRFLSRTETLVGQL</sequence>
<name>A0A558H4S7_PAENT</name>
<evidence type="ECO:0000313" key="2">
    <source>
        <dbReference type="EMBL" id="TVU64129.1"/>
    </source>
</evidence>
<dbReference type="EMBL" id="VNFK01000005">
    <property type="protein sequence ID" value="TVU64129.1"/>
    <property type="molecule type" value="Genomic_DNA"/>
</dbReference>
<dbReference type="Gene3D" id="3.90.1200.10">
    <property type="match status" value="1"/>
</dbReference>
<keyword evidence="2" id="KW-0808">Transferase</keyword>
<reference evidence="2 3" key="1">
    <citation type="submission" date="2019-07" db="EMBL/GenBank/DDBJ databases">
        <title>Diversity of Bacteria from Kongsfjorden, Arctic.</title>
        <authorList>
            <person name="Yu Y."/>
        </authorList>
    </citation>
    <scope>NUCLEOTIDE SEQUENCE [LARGE SCALE GENOMIC DNA]</scope>
    <source>
        <strain evidence="2 3">SM1928</strain>
    </source>
</reference>
<dbReference type="Proteomes" id="UP000316500">
    <property type="component" value="Unassembled WGS sequence"/>
</dbReference>
<feature type="domain" description="Aminoglycoside phosphotransferase" evidence="1">
    <location>
        <begin position="71"/>
        <end position="247"/>
    </location>
</feature>
<comment type="caution">
    <text evidence="2">The sequence shown here is derived from an EMBL/GenBank/DDBJ whole genome shotgun (WGS) entry which is preliminary data.</text>
</comment>
<dbReference type="AlphaFoldDB" id="A0A558H4S7"/>
<dbReference type="GO" id="GO:0016740">
    <property type="term" value="F:transferase activity"/>
    <property type="evidence" value="ECO:0007669"/>
    <property type="project" value="UniProtKB-KW"/>
</dbReference>
<dbReference type="InterPro" id="IPR011009">
    <property type="entry name" value="Kinase-like_dom_sf"/>
</dbReference>
<evidence type="ECO:0000259" key="1">
    <source>
        <dbReference type="Pfam" id="PF01636"/>
    </source>
</evidence>
<dbReference type="InterPro" id="IPR002575">
    <property type="entry name" value="Aminoglycoside_PTrfase"/>
</dbReference>
<dbReference type="SUPFAM" id="SSF56112">
    <property type="entry name" value="Protein kinase-like (PK-like)"/>
    <property type="match status" value="1"/>
</dbReference>
<evidence type="ECO:0000313" key="3">
    <source>
        <dbReference type="Proteomes" id="UP000316500"/>
    </source>
</evidence>
<organism evidence="2 3">
    <name type="scientific">Paenarthrobacter nitroguajacolicus</name>
    <name type="common">Arthrobacter nitroguajacolicus</name>
    <dbReference type="NCBI Taxonomy" id="211146"/>
    <lineage>
        <taxon>Bacteria</taxon>
        <taxon>Bacillati</taxon>
        <taxon>Actinomycetota</taxon>
        <taxon>Actinomycetes</taxon>
        <taxon>Micrococcales</taxon>
        <taxon>Micrococcaceae</taxon>
        <taxon>Paenarthrobacter</taxon>
    </lineage>
</organism>
<dbReference type="Pfam" id="PF01636">
    <property type="entry name" value="APH"/>
    <property type="match status" value="1"/>
</dbReference>
<protein>
    <submittedName>
        <fullName evidence="2">Phosphotransferase</fullName>
    </submittedName>
</protein>
<proteinExistence type="predicted"/>
<gene>
    <name evidence="2" type="ORF">FQP90_09095</name>
</gene>
<dbReference type="OrthoDB" id="334783at2"/>
<dbReference type="RefSeq" id="WP_144649422.1">
    <property type="nucleotide sequence ID" value="NZ_VNFK01000005.1"/>
</dbReference>
<accession>A0A558H4S7</accession>